<dbReference type="PANTHER" id="PTHR21381:SF3">
    <property type="entry name" value="SGC REGION PROTEIN SGCQ-RELATED"/>
    <property type="match status" value="1"/>
</dbReference>
<evidence type="ECO:0000313" key="3">
    <source>
        <dbReference type="Proteomes" id="UP000739538"/>
    </source>
</evidence>
<organism evidence="2 3">
    <name type="scientific">Eiseniibacteriota bacterium</name>
    <dbReference type="NCBI Taxonomy" id="2212470"/>
    <lineage>
        <taxon>Bacteria</taxon>
        <taxon>Candidatus Eiseniibacteriota</taxon>
    </lineage>
</organism>
<dbReference type="PIRSF" id="PIRSF005956">
    <property type="entry name" value="BtpA"/>
    <property type="match status" value="1"/>
</dbReference>
<sequence>MKPKWPFPTRRPVLGVVHLDPLPGAPGFRGKMDEVQRRALEDARCLTESGFDGLIVENFGDAPFFKDDVPAVTVAAMTAVIERIRSQCDVPLGVNVLRNDVCSALSIAAATGASFVRVNVHVGAAVTDQGLIEGRAAEALRLRDAIAPSVQIFADFRVKHAAPLVDRPWEEELADLAERGKADAVLLTGGRTGAAPDQELLARARAAIKGVPLFVASGTTVDNVAGLFPLVDGLIVGSALEKRGRAGNPVDAERARAFLSAARAAEKRR</sequence>
<evidence type="ECO:0000313" key="2">
    <source>
        <dbReference type="EMBL" id="MCA9755890.1"/>
    </source>
</evidence>
<dbReference type="AlphaFoldDB" id="A0A956NAX1"/>
<dbReference type="Proteomes" id="UP000739538">
    <property type="component" value="Unassembled WGS sequence"/>
</dbReference>
<protein>
    <submittedName>
        <fullName evidence="2">BtpA/SgcQ family protein</fullName>
    </submittedName>
</protein>
<gene>
    <name evidence="2" type="ORF">KDA27_08825</name>
</gene>
<reference evidence="2" key="1">
    <citation type="submission" date="2020-04" db="EMBL/GenBank/DDBJ databases">
        <authorList>
            <person name="Zhang T."/>
        </authorList>
    </citation>
    <scope>NUCLEOTIDE SEQUENCE</scope>
    <source>
        <strain evidence="2">HKST-UBA02</strain>
    </source>
</reference>
<dbReference type="InterPro" id="IPR011060">
    <property type="entry name" value="RibuloseP-bd_barrel"/>
</dbReference>
<accession>A0A956NAX1</accession>
<evidence type="ECO:0000256" key="1">
    <source>
        <dbReference type="ARBA" id="ARBA00006007"/>
    </source>
</evidence>
<proteinExistence type="inferred from homology"/>
<reference evidence="2" key="2">
    <citation type="journal article" date="2021" name="Microbiome">
        <title>Successional dynamics and alternative stable states in a saline activated sludge microbial community over 9 years.</title>
        <authorList>
            <person name="Wang Y."/>
            <person name="Ye J."/>
            <person name="Ju F."/>
            <person name="Liu L."/>
            <person name="Boyd J.A."/>
            <person name="Deng Y."/>
            <person name="Parks D.H."/>
            <person name="Jiang X."/>
            <person name="Yin X."/>
            <person name="Woodcroft B.J."/>
            <person name="Tyson G.W."/>
            <person name="Hugenholtz P."/>
            <person name="Polz M.F."/>
            <person name="Zhang T."/>
        </authorList>
    </citation>
    <scope>NUCLEOTIDE SEQUENCE</scope>
    <source>
        <strain evidence="2">HKST-UBA02</strain>
    </source>
</reference>
<comment type="similarity">
    <text evidence="1">Belongs to the BtpA family.</text>
</comment>
<dbReference type="Gene3D" id="3.20.20.70">
    <property type="entry name" value="Aldolase class I"/>
    <property type="match status" value="1"/>
</dbReference>
<name>A0A956NAX1_UNCEI</name>
<dbReference type="InterPro" id="IPR005137">
    <property type="entry name" value="BtpA"/>
</dbReference>
<dbReference type="EMBL" id="JAGQHS010000035">
    <property type="protein sequence ID" value="MCA9755890.1"/>
    <property type="molecule type" value="Genomic_DNA"/>
</dbReference>
<dbReference type="SUPFAM" id="SSF51366">
    <property type="entry name" value="Ribulose-phoshate binding barrel"/>
    <property type="match status" value="1"/>
</dbReference>
<dbReference type="InterPro" id="IPR013785">
    <property type="entry name" value="Aldolase_TIM"/>
</dbReference>
<dbReference type="NCBIfam" id="TIGR00259">
    <property type="entry name" value="thylakoid_BtpA"/>
    <property type="match status" value="1"/>
</dbReference>
<dbReference type="Pfam" id="PF03437">
    <property type="entry name" value="BtpA"/>
    <property type="match status" value="1"/>
</dbReference>
<comment type="caution">
    <text evidence="2">The sequence shown here is derived from an EMBL/GenBank/DDBJ whole genome shotgun (WGS) entry which is preliminary data.</text>
</comment>
<dbReference type="PANTHER" id="PTHR21381">
    <property type="entry name" value="ZGC:162297"/>
    <property type="match status" value="1"/>
</dbReference>